<dbReference type="GO" id="GO:0009039">
    <property type="term" value="F:urease activity"/>
    <property type="evidence" value="ECO:0007669"/>
    <property type="project" value="UniProtKB-EC"/>
</dbReference>
<dbReference type="InterPro" id="IPR050069">
    <property type="entry name" value="Urease_subunit"/>
</dbReference>
<sequence length="98" mass="10351">MVPGEVLAGTEPVPLNAGREPVRLTVRNTARHPVLVGSHHPFAEVNAELEFDRGSARGLRLHVPAGTTVRFDPGVELEVDLVPFGGLRPPRGTGGVSS</sequence>
<dbReference type="InterPro" id="IPR002019">
    <property type="entry name" value="Urease_beta-like"/>
</dbReference>
<keyword evidence="4" id="KW-1185">Reference proteome</keyword>
<dbReference type="Pfam" id="PF00699">
    <property type="entry name" value="Urease_beta"/>
    <property type="match status" value="1"/>
</dbReference>
<dbReference type="GO" id="GO:0035550">
    <property type="term" value="C:urease complex"/>
    <property type="evidence" value="ECO:0007669"/>
    <property type="project" value="InterPro"/>
</dbReference>
<dbReference type="OrthoDB" id="9797217at2"/>
<dbReference type="InterPro" id="IPR036461">
    <property type="entry name" value="Urease_betasu_sf"/>
</dbReference>
<evidence type="ECO:0000313" key="4">
    <source>
        <dbReference type="Proteomes" id="UP000050867"/>
    </source>
</evidence>
<dbReference type="Proteomes" id="UP000050867">
    <property type="component" value="Unassembled WGS sequence"/>
</dbReference>
<evidence type="ECO:0000313" key="3">
    <source>
        <dbReference type="EMBL" id="KRV49781.1"/>
    </source>
</evidence>
<comment type="catalytic activity">
    <reaction evidence="2">
        <text>urea + 2 H2O + H(+) = hydrogencarbonate + 2 NH4(+)</text>
        <dbReference type="Rhea" id="RHEA:20557"/>
        <dbReference type="ChEBI" id="CHEBI:15377"/>
        <dbReference type="ChEBI" id="CHEBI:15378"/>
        <dbReference type="ChEBI" id="CHEBI:16199"/>
        <dbReference type="ChEBI" id="CHEBI:17544"/>
        <dbReference type="ChEBI" id="CHEBI:28938"/>
        <dbReference type="EC" id="3.5.1.5"/>
    </reaction>
</comment>
<dbReference type="PANTHER" id="PTHR33569">
    <property type="entry name" value="UREASE"/>
    <property type="match status" value="1"/>
</dbReference>
<dbReference type="Gene3D" id="2.10.150.10">
    <property type="entry name" value="Urease, beta subunit"/>
    <property type="match status" value="1"/>
</dbReference>
<dbReference type="SUPFAM" id="SSF51278">
    <property type="entry name" value="Urease, beta-subunit"/>
    <property type="match status" value="1"/>
</dbReference>
<reference evidence="3 4" key="1">
    <citation type="submission" date="2015-10" db="EMBL/GenBank/DDBJ databases">
        <title>Draft genome sequence of pyrrolomycin-producing Streptomyces vitaminophilus.</title>
        <authorList>
            <person name="Graham D.E."/>
            <person name="Mahan K.M."/>
            <person name="Klingeman D.M."/>
            <person name="Hettich R.L."/>
            <person name="Parry R.J."/>
        </authorList>
    </citation>
    <scope>NUCLEOTIDE SEQUENCE [LARGE SCALE GENOMIC DNA]</scope>
    <source>
        <strain evidence="3 4">ATCC 31673</strain>
    </source>
</reference>
<name>A0A0T6LUQ5_WENVI</name>
<protein>
    <submittedName>
        <fullName evidence="3">ABC transporter permease</fullName>
    </submittedName>
</protein>
<organism evidence="3 4">
    <name type="scientific">Wenjunlia vitaminophila</name>
    <name type="common">Streptomyces vitaminophilus</name>
    <dbReference type="NCBI Taxonomy" id="76728"/>
    <lineage>
        <taxon>Bacteria</taxon>
        <taxon>Bacillati</taxon>
        <taxon>Actinomycetota</taxon>
        <taxon>Actinomycetes</taxon>
        <taxon>Kitasatosporales</taxon>
        <taxon>Streptomycetaceae</taxon>
        <taxon>Wenjunlia</taxon>
    </lineage>
</organism>
<comment type="caution">
    <text evidence="3">The sequence shown here is derived from an EMBL/GenBank/DDBJ whole genome shotgun (WGS) entry which is preliminary data.</text>
</comment>
<dbReference type="STRING" id="76728.AQ490_18970"/>
<evidence type="ECO:0000256" key="2">
    <source>
        <dbReference type="ARBA" id="ARBA00047778"/>
    </source>
</evidence>
<dbReference type="PANTHER" id="PTHR33569:SF1">
    <property type="entry name" value="UREASE"/>
    <property type="match status" value="1"/>
</dbReference>
<dbReference type="AlphaFoldDB" id="A0A0T6LUQ5"/>
<dbReference type="RefSeq" id="WP_018386813.1">
    <property type="nucleotide sequence ID" value="NZ_LLZU01000010.1"/>
</dbReference>
<dbReference type="EMBL" id="LLZU01000010">
    <property type="protein sequence ID" value="KRV49781.1"/>
    <property type="molecule type" value="Genomic_DNA"/>
</dbReference>
<evidence type="ECO:0000256" key="1">
    <source>
        <dbReference type="ARBA" id="ARBA00022801"/>
    </source>
</evidence>
<dbReference type="eggNOG" id="COG0832">
    <property type="taxonomic scope" value="Bacteria"/>
</dbReference>
<dbReference type="NCBIfam" id="TIGR00192">
    <property type="entry name" value="urease_beta"/>
    <property type="match status" value="1"/>
</dbReference>
<dbReference type="GO" id="GO:0043419">
    <property type="term" value="P:urea catabolic process"/>
    <property type="evidence" value="ECO:0007669"/>
    <property type="project" value="InterPro"/>
</dbReference>
<accession>A0A0T6LUQ5</accession>
<gene>
    <name evidence="3" type="ORF">AQ490_18970</name>
</gene>
<proteinExistence type="predicted"/>
<keyword evidence="1" id="KW-0378">Hydrolase</keyword>